<reference evidence="1" key="1">
    <citation type="submission" date="2021-02" db="EMBL/GenBank/DDBJ databases">
        <authorList>
            <person name="Dougan E. K."/>
            <person name="Rhodes N."/>
            <person name="Thang M."/>
            <person name="Chan C."/>
        </authorList>
    </citation>
    <scope>NUCLEOTIDE SEQUENCE</scope>
</reference>
<dbReference type="OrthoDB" id="445811at2759"/>
<evidence type="ECO:0000313" key="2">
    <source>
        <dbReference type="Proteomes" id="UP000654075"/>
    </source>
</evidence>
<comment type="caution">
    <text evidence="1">The sequence shown here is derived from an EMBL/GenBank/DDBJ whole genome shotgun (WGS) entry which is preliminary data.</text>
</comment>
<keyword evidence="2" id="KW-1185">Reference proteome</keyword>
<dbReference type="Proteomes" id="UP000654075">
    <property type="component" value="Unassembled WGS sequence"/>
</dbReference>
<proteinExistence type="predicted"/>
<gene>
    <name evidence="1" type="ORF">PGLA1383_LOCUS35514</name>
</gene>
<sequence>MVHIVDFVDTDESATSPRCIGSAHRQFLGKKALRQKAALTALMVFALELVTVSTASPVNSVEAGLACLCVLGRLHVSDAGRIKFIDQEPLHDQGVLVGGFLEAAAVSTKIAKSKEKKTTFLPIVVPMFGFPGFNWWQAFVDARRSLGMTELVSATEGQFCAILAEGVPLLPRRMQDGTWSAQPAKADEVTAMLLRLLASVGCEAAALKEVASHSMKATLLSMAAKYGVDLRTRQLLGYHVVKGEESALNYGRDNLGAPVHELEKLLGTQ</sequence>
<organism evidence="1 2">
    <name type="scientific">Polarella glacialis</name>
    <name type="common">Dinoflagellate</name>
    <dbReference type="NCBI Taxonomy" id="89957"/>
    <lineage>
        <taxon>Eukaryota</taxon>
        <taxon>Sar</taxon>
        <taxon>Alveolata</taxon>
        <taxon>Dinophyceae</taxon>
        <taxon>Suessiales</taxon>
        <taxon>Suessiaceae</taxon>
        <taxon>Polarella</taxon>
    </lineage>
</organism>
<dbReference type="AlphaFoldDB" id="A0A813FTX4"/>
<evidence type="ECO:0000313" key="1">
    <source>
        <dbReference type="EMBL" id="CAE8617857.1"/>
    </source>
</evidence>
<protein>
    <recommendedName>
        <fullName evidence="3">Tyr recombinase domain-containing protein</fullName>
    </recommendedName>
</protein>
<name>A0A813FTX4_POLGL</name>
<accession>A0A813FTX4</accession>
<evidence type="ECO:0008006" key="3">
    <source>
        <dbReference type="Google" id="ProtNLM"/>
    </source>
</evidence>
<dbReference type="EMBL" id="CAJNNV010026303">
    <property type="protein sequence ID" value="CAE8617857.1"/>
    <property type="molecule type" value="Genomic_DNA"/>
</dbReference>